<feature type="domain" description="tRNA/rRNA methyltransferase SpoU type" evidence="4">
    <location>
        <begin position="112"/>
        <end position="247"/>
    </location>
</feature>
<dbReference type="InterPro" id="IPR029028">
    <property type="entry name" value="Alpha/beta_knot_MTases"/>
</dbReference>
<organism evidence="6 7">
    <name type="scientific">Microscilla marina ATCC 23134</name>
    <dbReference type="NCBI Taxonomy" id="313606"/>
    <lineage>
        <taxon>Bacteria</taxon>
        <taxon>Pseudomonadati</taxon>
        <taxon>Bacteroidota</taxon>
        <taxon>Cytophagia</taxon>
        <taxon>Cytophagales</taxon>
        <taxon>Microscillaceae</taxon>
        <taxon>Microscilla</taxon>
    </lineage>
</organism>
<dbReference type="eggNOG" id="COG0566">
    <property type="taxonomic scope" value="Bacteria"/>
</dbReference>
<dbReference type="InterPro" id="IPR029026">
    <property type="entry name" value="tRNA_m1G_MTases_N"/>
</dbReference>
<dbReference type="PANTHER" id="PTHR43191:SF2">
    <property type="entry name" value="RRNA METHYLTRANSFERASE 3, MITOCHONDRIAL"/>
    <property type="match status" value="1"/>
</dbReference>
<dbReference type="SUPFAM" id="SSF75217">
    <property type="entry name" value="alpha/beta knot"/>
    <property type="match status" value="1"/>
</dbReference>
<dbReference type="CDD" id="cd18109">
    <property type="entry name" value="SpoU-like_RNA-MTase"/>
    <property type="match status" value="1"/>
</dbReference>
<keyword evidence="2 6" id="KW-0489">Methyltransferase</keyword>
<dbReference type="InterPro" id="IPR029064">
    <property type="entry name" value="Ribosomal_eL30-like_sf"/>
</dbReference>
<dbReference type="InterPro" id="IPR001537">
    <property type="entry name" value="SpoU_MeTrfase"/>
</dbReference>
<dbReference type="Gene3D" id="3.40.1280.10">
    <property type="match status" value="1"/>
</dbReference>
<name>A1ZS03_MICM2</name>
<keyword evidence="7" id="KW-1185">Reference proteome</keyword>
<dbReference type="SUPFAM" id="SSF55315">
    <property type="entry name" value="L30e-like"/>
    <property type="match status" value="1"/>
</dbReference>
<accession>A1ZS03</accession>
<feature type="domain" description="MRM3-like substrate binding" evidence="5">
    <location>
        <begin position="12"/>
        <end position="93"/>
    </location>
</feature>
<evidence type="ECO:0000313" key="7">
    <source>
        <dbReference type="Proteomes" id="UP000004095"/>
    </source>
</evidence>
<keyword evidence="3 6" id="KW-0808">Transferase</keyword>
<dbReference type="InterPro" id="IPR053888">
    <property type="entry name" value="MRM3-like_sub_bind"/>
</dbReference>
<dbReference type="InterPro" id="IPR051259">
    <property type="entry name" value="rRNA_Methyltransferase"/>
</dbReference>
<protein>
    <submittedName>
        <fullName evidence="6">RNA methyltransferase, TrmH family</fullName>
    </submittedName>
</protein>
<dbReference type="Pfam" id="PF22435">
    <property type="entry name" value="MRM3-like_sub_bind"/>
    <property type="match status" value="1"/>
</dbReference>
<evidence type="ECO:0000313" key="6">
    <source>
        <dbReference type="EMBL" id="EAY26891.1"/>
    </source>
</evidence>
<dbReference type="GO" id="GO:0006396">
    <property type="term" value="P:RNA processing"/>
    <property type="evidence" value="ECO:0007669"/>
    <property type="project" value="InterPro"/>
</dbReference>
<dbReference type="PANTHER" id="PTHR43191">
    <property type="entry name" value="RRNA METHYLTRANSFERASE 3"/>
    <property type="match status" value="1"/>
</dbReference>
<evidence type="ECO:0000256" key="3">
    <source>
        <dbReference type="ARBA" id="ARBA00022679"/>
    </source>
</evidence>
<dbReference type="GO" id="GO:0032259">
    <property type="term" value="P:methylation"/>
    <property type="evidence" value="ECO:0007669"/>
    <property type="project" value="UniProtKB-KW"/>
</dbReference>
<evidence type="ECO:0000256" key="1">
    <source>
        <dbReference type="ARBA" id="ARBA00007228"/>
    </source>
</evidence>
<evidence type="ECO:0000259" key="4">
    <source>
        <dbReference type="Pfam" id="PF00588"/>
    </source>
</evidence>
<dbReference type="EMBL" id="AAWS01000029">
    <property type="protein sequence ID" value="EAY26891.1"/>
    <property type="molecule type" value="Genomic_DNA"/>
</dbReference>
<dbReference type="GO" id="GO:0003723">
    <property type="term" value="F:RNA binding"/>
    <property type="evidence" value="ECO:0007669"/>
    <property type="project" value="InterPro"/>
</dbReference>
<dbReference type="Gene3D" id="3.30.1330.30">
    <property type="match status" value="1"/>
</dbReference>
<proteinExistence type="inferred from homology"/>
<dbReference type="RefSeq" id="WP_002700186.1">
    <property type="nucleotide sequence ID" value="NZ_AAWS01000029.1"/>
</dbReference>
<comment type="similarity">
    <text evidence="1">Belongs to the class IV-like SAM-binding methyltransferase superfamily. RNA methyltransferase TrmH family.</text>
</comment>
<evidence type="ECO:0000256" key="2">
    <source>
        <dbReference type="ARBA" id="ARBA00022603"/>
    </source>
</evidence>
<evidence type="ECO:0000259" key="5">
    <source>
        <dbReference type="Pfam" id="PF22435"/>
    </source>
</evidence>
<dbReference type="Pfam" id="PF00588">
    <property type="entry name" value="SpoU_methylase"/>
    <property type="match status" value="1"/>
</dbReference>
<reference evidence="6 7" key="1">
    <citation type="submission" date="2007-01" db="EMBL/GenBank/DDBJ databases">
        <authorList>
            <person name="Haygood M."/>
            <person name="Podell S."/>
            <person name="Anderson C."/>
            <person name="Hopkinson B."/>
            <person name="Roe K."/>
            <person name="Barbeau K."/>
            <person name="Gaasterland T."/>
            <person name="Ferriera S."/>
            <person name="Johnson J."/>
            <person name="Kravitz S."/>
            <person name="Beeson K."/>
            <person name="Sutton G."/>
            <person name="Rogers Y.-H."/>
            <person name="Friedman R."/>
            <person name="Frazier M."/>
            <person name="Venter J.C."/>
        </authorList>
    </citation>
    <scope>NUCLEOTIDE SEQUENCE [LARGE SCALE GENOMIC DNA]</scope>
    <source>
        <strain evidence="6 7">ATCC 23134</strain>
    </source>
</reference>
<dbReference type="Proteomes" id="UP000004095">
    <property type="component" value="Unassembled WGS sequence"/>
</dbReference>
<dbReference type="AlphaFoldDB" id="A1ZS03"/>
<comment type="caution">
    <text evidence="6">The sequence shown here is derived from an EMBL/GenBank/DDBJ whole genome shotgun (WGS) entry which is preliminary data.</text>
</comment>
<dbReference type="GO" id="GO:0008173">
    <property type="term" value="F:RNA methyltransferase activity"/>
    <property type="evidence" value="ECO:0007669"/>
    <property type="project" value="InterPro"/>
</dbReference>
<gene>
    <name evidence="6" type="ORF">M23134_04841</name>
</gene>
<sequence>MPDTNISKRQYKLLHSLQVKKYRKQHQAFLVEGEKSVVETLQSAYRVSELYCTADFAQNYAPIIETSATKVLVATANELKKGSHFQTNNSCLAIVQLPEPTPIAPLAQNEYALVLDGIQDPGNLGTIVRIADWYGIRSILCSPDTVDVYNPKVIASCMGSFLRVNIHYTDLEAYFPSLAAPKVYGAFLDGANLHEWSFPKEAGYIVLGNESKGIRASMASHIQQKITIPRFGQAESLNVAMATAIICDHVKKDTT</sequence>